<comment type="caution">
    <text evidence="9">The sequence shown here is derived from an EMBL/GenBank/DDBJ whole genome shotgun (WGS) entry which is preliminary data.</text>
</comment>
<dbReference type="Pfam" id="PF03547">
    <property type="entry name" value="Mem_trans"/>
    <property type="match status" value="1"/>
</dbReference>
<evidence type="ECO:0000256" key="6">
    <source>
        <dbReference type="ARBA" id="ARBA00022989"/>
    </source>
</evidence>
<evidence type="ECO:0000256" key="1">
    <source>
        <dbReference type="ARBA" id="ARBA00004651"/>
    </source>
</evidence>
<gene>
    <name evidence="9" type="ORF">HCJ96_15745</name>
</gene>
<keyword evidence="5 8" id="KW-0812">Transmembrane</keyword>
<protein>
    <submittedName>
        <fullName evidence="9">AEC family transporter</fullName>
    </submittedName>
</protein>
<evidence type="ECO:0000256" key="4">
    <source>
        <dbReference type="ARBA" id="ARBA00022475"/>
    </source>
</evidence>
<feature type="transmembrane region" description="Helical" evidence="8">
    <location>
        <begin position="225"/>
        <end position="247"/>
    </location>
</feature>
<keyword evidence="4" id="KW-1003">Cell membrane</keyword>
<feature type="transmembrane region" description="Helical" evidence="8">
    <location>
        <begin position="102"/>
        <end position="120"/>
    </location>
</feature>
<feature type="transmembrane region" description="Helical" evidence="8">
    <location>
        <begin position="168"/>
        <end position="184"/>
    </location>
</feature>
<evidence type="ECO:0000313" key="9">
    <source>
        <dbReference type="EMBL" id="NMH61483.1"/>
    </source>
</evidence>
<name>A0ABX1R8C1_9ALTE</name>
<dbReference type="InterPro" id="IPR004776">
    <property type="entry name" value="Mem_transp_PIN-like"/>
</dbReference>
<evidence type="ECO:0000256" key="2">
    <source>
        <dbReference type="ARBA" id="ARBA00010145"/>
    </source>
</evidence>
<feature type="transmembrane region" description="Helical" evidence="8">
    <location>
        <begin position="6"/>
        <end position="24"/>
    </location>
</feature>
<dbReference type="EMBL" id="JAATNW010000010">
    <property type="protein sequence ID" value="NMH61483.1"/>
    <property type="molecule type" value="Genomic_DNA"/>
</dbReference>
<comment type="subcellular location">
    <subcellularLocation>
        <location evidence="1">Cell membrane</location>
        <topology evidence="1">Multi-pass membrane protein</topology>
    </subcellularLocation>
</comment>
<feature type="transmembrane region" description="Helical" evidence="8">
    <location>
        <begin position="67"/>
        <end position="90"/>
    </location>
</feature>
<sequence>MVFDFISVTLFPVLFLLLLGWLLFHYKMLNEGFVESGAKIVFNLALPALLFFSISQADFGSTFDTKLLVIGVVGTVAYFLLLTLFSHFIVSDVNARGVVIQGGFRANMGIIGLAYCVNYYGSDGLAAASIYLGGITIAYNVLSVFILDFYRDGQSSIRQIIKSVATNPLIIGILLAVPFNYFQIPLPQLVLKTGEYLTQLTLPLALICTGASLQLRSFTQNGFNIVISTISKCLIYPAFMVLITYLAGGSGMSLGIVLLLTVAPSATVTYVMARNMGGDHRLAASIITVTTLISAPVTLFAFGLLSSMGLI</sequence>
<keyword evidence="3" id="KW-0813">Transport</keyword>
<reference evidence="9 10" key="1">
    <citation type="submission" date="2020-03" db="EMBL/GenBank/DDBJ databases">
        <title>Alteromonas ponticola sp. nov., isolated from seawater.</title>
        <authorList>
            <person name="Yoon J.-H."/>
            <person name="Kim Y.-O."/>
        </authorList>
    </citation>
    <scope>NUCLEOTIDE SEQUENCE [LARGE SCALE GENOMIC DNA]</scope>
    <source>
        <strain evidence="9 10">MYP5</strain>
    </source>
</reference>
<keyword evidence="10" id="KW-1185">Reference proteome</keyword>
<feature type="transmembrane region" description="Helical" evidence="8">
    <location>
        <begin position="253"/>
        <end position="273"/>
    </location>
</feature>
<accession>A0ABX1R8C1</accession>
<evidence type="ECO:0000313" key="10">
    <source>
        <dbReference type="Proteomes" id="UP000709336"/>
    </source>
</evidence>
<keyword evidence="7 8" id="KW-0472">Membrane</keyword>
<evidence type="ECO:0000256" key="7">
    <source>
        <dbReference type="ARBA" id="ARBA00023136"/>
    </source>
</evidence>
<dbReference type="PANTHER" id="PTHR36838:SF4">
    <property type="entry name" value="AUXIN EFFLUX CARRIER FAMILY PROTEIN"/>
    <property type="match status" value="1"/>
</dbReference>
<dbReference type="Proteomes" id="UP000709336">
    <property type="component" value="Unassembled WGS sequence"/>
</dbReference>
<evidence type="ECO:0000256" key="3">
    <source>
        <dbReference type="ARBA" id="ARBA00022448"/>
    </source>
</evidence>
<feature type="transmembrane region" description="Helical" evidence="8">
    <location>
        <begin position="196"/>
        <end position="213"/>
    </location>
</feature>
<dbReference type="InterPro" id="IPR038770">
    <property type="entry name" value="Na+/solute_symporter_sf"/>
</dbReference>
<dbReference type="RefSeq" id="WP_169212048.1">
    <property type="nucleotide sequence ID" value="NZ_JAATNW010000010.1"/>
</dbReference>
<keyword evidence="6 8" id="KW-1133">Transmembrane helix</keyword>
<evidence type="ECO:0000256" key="8">
    <source>
        <dbReference type="SAM" id="Phobius"/>
    </source>
</evidence>
<feature type="transmembrane region" description="Helical" evidence="8">
    <location>
        <begin position="126"/>
        <end position="147"/>
    </location>
</feature>
<proteinExistence type="inferred from homology"/>
<feature type="transmembrane region" description="Helical" evidence="8">
    <location>
        <begin position="282"/>
        <end position="305"/>
    </location>
</feature>
<dbReference type="Gene3D" id="1.20.1530.20">
    <property type="match status" value="1"/>
</dbReference>
<dbReference type="PANTHER" id="PTHR36838">
    <property type="entry name" value="AUXIN EFFLUX CARRIER FAMILY PROTEIN"/>
    <property type="match status" value="1"/>
</dbReference>
<organism evidence="9 10">
    <name type="scientific">Alteromonas ponticola</name>
    <dbReference type="NCBI Taxonomy" id="2720613"/>
    <lineage>
        <taxon>Bacteria</taxon>
        <taxon>Pseudomonadati</taxon>
        <taxon>Pseudomonadota</taxon>
        <taxon>Gammaproteobacteria</taxon>
        <taxon>Alteromonadales</taxon>
        <taxon>Alteromonadaceae</taxon>
        <taxon>Alteromonas/Salinimonas group</taxon>
        <taxon>Alteromonas</taxon>
    </lineage>
</organism>
<comment type="similarity">
    <text evidence="2">Belongs to the auxin efflux carrier (TC 2.A.69) family.</text>
</comment>
<feature type="transmembrane region" description="Helical" evidence="8">
    <location>
        <begin position="36"/>
        <end position="55"/>
    </location>
</feature>
<evidence type="ECO:0000256" key="5">
    <source>
        <dbReference type="ARBA" id="ARBA00022692"/>
    </source>
</evidence>